<dbReference type="Pfam" id="PF00891">
    <property type="entry name" value="Methyltransf_2"/>
    <property type="match status" value="1"/>
</dbReference>
<reference evidence="5 6" key="1">
    <citation type="journal article" date="2019" name="Sci. Rep.">
        <title>Colletotrichum shisoi sp. nov., an anthracnose pathogen of Perilla frutescens in Japan: molecular phylogenetic, morphological and genomic evidence.</title>
        <authorList>
            <person name="Gan P."/>
            <person name="Tsushima A."/>
            <person name="Hiroyama R."/>
            <person name="Narusaka M."/>
            <person name="Takano Y."/>
            <person name="Narusaka Y."/>
            <person name="Kawaradani M."/>
            <person name="Damm U."/>
            <person name="Shirasu K."/>
        </authorList>
    </citation>
    <scope>NUCLEOTIDE SEQUENCE [LARGE SCALE GENOMIC DNA]</scope>
    <source>
        <strain evidence="5 6">PG-2018a</strain>
    </source>
</reference>
<dbReference type="GO" id="GO:0008171">
    <property type="term" value="F:O-methyltransferase activity"/>
    <property type="evidence" value="ECO:0007669"/>
    <property type="project" value="InterPro"/>
</dbReference>
<protein>
    <submittedName>
        <fullName evidence="5">O-methyltransferase</fullName>
    </submittedName>
</protein>
<feature type="domain" description="O-methyltransferase C-terminal" evidence="4">
    <location>
        <begin position="246"/>
        <end position="322"/>
    </location>
</feature>
<evidence type="ECO:0000256" key="1">
    <source>
        <dbReference type="ARBA" id="ARBA00022603"/>
    </source>
</evidence>
<dbReference type="Gene3D" id="1.10.10.10">
    <property type="entry name" value="Winged helix-like DNA-binding domain superfamily/Winged helix DNA-binding domain"/>
    <property type="match status" value="1"/>
</dbReference>
<dbReference type="InterPro" id="IPR036388">
    <property type="entry name" value="WH-like_DNA-bd_sf"/>
</dbReference>
<dbReference type="SUPFAM" id="SSF53335">
    <property type="entry name" value="S-adenosyl-L-methionine-dependent methyltransferases"/>
    <property type="match status" value="1"/>
</dbReference>
<keyword evidence="1 5" id="KW-0489">Methyltransferase</keyword>
<keyword evidence="2 5" id="KW-0808">Transferase</keyword>
<dbReference type="AlphaFoldDB" id="A0A5Q4BRW7"/>
<keyword evidence="3" id="KW-0949">S-adenosyl-L-methionine</keyword>
<accession>A0A5Q4BRW7</accession>
<name>A0A5Q4BRW7_9PEZI</name>
<organism evidence="5 6">
    <name type="scientific">Colletotrichum shisoi</name>
    <dbReference type="NCBI Taxonomy" id="2078593"/>
    <lineage>
        <taxon>Eukaryota</taxon>
        <taxon>Fungi</taxon>
        <taxon>Dikarya</taxon>
        <taxon>Ascomycota</taxon>
        <taxon>Pezizomycotina</taxon>
        <taxon>Sordariomycetes</taxon>
        <taxon>Hypocreomycetidae</taxon>
        <taxon>Glomerellales</taxon>
        <taxon>Glomerellaceae</taxon>
        <taxon>Colletotrichum</taxon>
        <taxon>Colletotrichum destructivum species complex</taxon>
    </lineage>
</organism>
<dbReference type="Proteomes" id="UP000326340">
    <property type="component" value="Unassembled WGS sequence"/>
</dbReference>
<dbReference type="PROSITE" id="PS51683">
    <property type="entry name" value="SAM_OMT_II"/>
    <property type="match status" value="1"/>
</dbReference>
<proteinExistence type="predicted"/>
<evidence type="ECO:0000259" key="4">
    <source>
        <dbReference type="Pfam" id="PF00891"/>
    </source>
</evidence>
<dbReference type="InterPro" id="IPR036390">
    <property type="entry name" value="WH_DNA-bd_sf"/>
</dbReference>
<dbReference type="InterPro" id="IPR029063">
    <property type="entry name" value="SAM-dependent_MTases_sf"/>
</dbReference>
<dbReference type="Gene3D" id="3.40.50.150">
    <property type="entry name" value="Vaccinia Virus protein VP39"/>
    <property type="match status" value="1"/>
</dbReference>
<sequence>MTANNGADETKAEAVVDVSIATQPNDLDAIPDLLKEITAGVGALSSGGDEARHELLIKARTMVQALESPRETMIKHCWGQTGALAGLNFGVDSGLWRLMAKNGDRPQKIGELAESLGVDSVLLSRLMRHLGAIGYIKETGLDEYRPTNFSKSMSLPMIGDGYIAMTSCTGAAPLKFHEYSRKRGYKNPNDARDTALMCAYKTEMDTFAWQQHLGYGTHFNHHMSGYRQGRVPWSAPSFYPSPEAPFLVDIGGSIGHDIVEFHRMHPETPGKLILQDLPVFIRQIEELDPAVTPMGHDFLTEQPVKGARAYYMHSCLHDWPDDVLLINENVIPSTGACWETSALDMVMLTLFSSTERTEDDWYNLLETIAGLKIVRIWSGGKGVDSLIEVELP</sequence>
<evidence type="ECO:0000313" key="6">
    <source>
        <dbReference type="Proteomes" id="UP000326340"/>
    </source>
</evidence>
<evidence type="ECO:0000256" key="2">
    <source>
        <dbReference type="ARBA" id="ARBA00022679"/>
    </source>
</evidence>
<dbReference type="OrthoDB" id="3340390at2759"/>
<dbReference type="SUPFAM" id="SSF46785">
    <property type="entry name" value="Winged helix' DNA-binding domain"/>
    <property type="match status" value="1"/>
</dbReference>
<dbReference type="PANTHER" id="PTHR43712">
    <property type="entry name" value="PUTATIVE (AFU_ORTHOLOGUE AFUA_4G14580)-RELATED"/>
    <property type="match status" value="1"/>
</dbReference>
<keyword evidence="6" id="KW-1185">Reference proteome</keyword>
<dbReference type="PANTHER" id="PTHR43712:SF17">
    <property type="entry name" value="O-METHYLTRANSFERASE"/>
    <property type="match status" value="1"/>
</dbReference>
<dbReference type="InterPro" id="IPR001077">
    <property type="entry name" value="COMT_C"/>
</dbReference>
<gene>
    <name evidence="5" type="ORF">CSHISOI_05896</name>
</gene>
<evidence type="ECO:0000256" key="3">
    <source>
        <dbReference type="ARBA" id="ARBA00022691"/>
    </source>
</evidence>
<dbReference type="GO" id="GO:0032259">
    <property type="term" value="P:methylation"/>
    <property type="evidence" value="ECO:0007669"/>
    <property type="project" value="UniProtKB-KW"/>
</dbReference>
<comment type="caution">
    <text evidence="5">The sequence shown here is derived from an EMBL/GenBank/DDBJ whole genome shotgun (WGS) entry which is preliminary data.</text>
</comment>
<evidence type="ECO:0000313" key="5">
    <source>
        <dbReference type="EMBL" id="TQN69426.1"/>
    </source>
</evidence>
<dbReference type="EMBL" id="PUHP01000521">
    <property type="protein sequence ID" value="TQN69426.1"/>
    <property type="molecule type" value="Genomic_DNA"/>
</dbReference>
<dbReference type="InterPro" id="IPR016461">
    <property type="entry name" value="COMT-like"/>
</dbReference>